<evidence type="ECO:0000256" key="3">
    <source>
        <dbReference type="ARBA" id="ARBA00022842"/>
    </source>
</evidence>
<dbReference type="GO" id="GO:0050124">
    <property type="term" value="F:N-acylneuraminate-9-phosphatase activity"/>
    <property type="evidence" value="ECO:0007669"/>
    <property type="project" value="TreeGrafter"/>
</dbReference>
<name>A0A7S1X1R4_9CHLO</name>
<dbReference type="SFLD" id="SFLDS00003">
    <property type="entry name" value="Haloacid_Dehalogenase"/>
    <property type="match status" value="1"/>
</dbReference>
<dbReference type="SUPFAM" id="SSF56784">
    <property type="entry name" value="HAD-like"/>
    <property type="match status" value="1"/>
</dbReference>
<dbReference type="PANTHER" id="PTHR46470">
    <property type="entry name" value="N-ACYLNEURAMINATE-9-PHOSPHATASE"/>
    <property type="match status" value="1"/>
</dbReference>
<dbReference type="GO" id="GO:0046380">
    <property type="term" value="P:N-acetylneuraminate biosynthetic process"/>
    <property type="evidence" value="ECO:0007669"/>
    <property type="project" value="TreeGrafter"/>
</dbReference>
<dbReference type="PANTHER" id="PTHR46470:SF3">
    <property type="entry name" value="N-ACYLNEURAMINATE-9-PHOSPHATASE"/>
    <property type="match status" value="1"/>
</dbReference>
<dbReference type="AlphaFoldDB" id="A0A7S1X1R4"/>
<dbReference type="InterPro" id="IPR036412">
    <property type="entry name" value="HAD-like_sf"/>
</dbReference>
<evidence type="ECO:0000256" key="1">
    <source>
        <dbReference type="ARBA" id="ARBA00001946"/>
    </source>
</evidence>
<keyword evidence="2" id="KW-0378">Hydrolase</keyword>
<evidence type="ECO:0000256" key="2">
    <source>
        <dbReference type="ARBA" id="ARBA00022801"/>
    </source>
</evidence>
<evidence type="ECO:0000313" key="4">
    <source>
        <dbReference type="EMBL" id="CAD9204385.1"/>
    </source>
</evidence>
<dbReference type="PRINTS" id="PR00413">
    <property type="entry name" value="HADHALOGNASE"/>
</dbReference>
<dbReference type="NCBIfam" id="TIGR01549">
    <property type="entry name" value="HAD-SF-IA-v1"/>
    <property type="match status" value="1"/>
</dbReference>
<evidence type="ECO:0008006" key="5">
    <source>
        <dbReference type="Google" id="ProtNLM"/>
    </source>
</evidence>
<gene>
    <name evidence="4" type="ORF">TCHU04912_LOCUS6620</name>
</gene>
<accession>A0A7S1X1R4</accession>
<dbReference type="Pfam" id="PF00702">
    <property type="entry name" value="Hydrolase"/>
    <property type="match status" value="1"/>
</dbReference>
<organism evidence="4">
    <name type="scientific">Tetraselmis chuii</name>
    <dbReference type="NCBI Taxonomy" id="63592"/>
    <lineage>
        <taxon>Eukaryota</taxon>
        <taxon>Viridiplantae</taxon>
        <taxon>Chlorophyta</taxon>
        <taxon>core chlorophytes</taxon>
        <taxon>Chlorodendrophyceae</taxon>
        <taxon>Chlorodendrales</taxon>
        <taxon>Chlorodendraceae</taxon>
        <taxon>Tetraselmis</taxon>
    </lineage>
</organism>
<dbReference type="InterPro" id="IPR006439">
    <property type="entry name" value="HAD-SF_hydro_IA"/>
</dbReference>
<dbReference type="InterPro" id="IPR051400">
    <property type="entry name" value="HAD-like_hydrolase"/>
</dbReference>
<sequence>MVAVGSIKAVFFDLDDTLAITSGYDKIAWKAVGELAIERHEQVSAAQLIEDFRVLFGTKPWDTSHKINVTKWRAGLWLEALQKQGITDEPLSEALQAKYDEVRYGLFDFVEGVEAMVSELEGRGLEVAIITNGHHKVQRDKLEACNAYRIFHHIIVGGEEVFGGRMEKPDPAIFLKACKYVGCKPSEAVHVGDSLGSDIGGAINAGLAASIWINPQGTPAPEGKPQPTYVAKLVTETPAIISKIEASV</sequence>
<dbReference type="SFLD" id="SFLDG01129">
    <property type="entry name" value="C1.5:_HAD__Beta-PGM__Phosphata"/>
    <property type="match status" value="1"/>
</dbReference>
<keyword evidence="3" id="KW-0460">Magnesium</keyword>
<reference evidence="4" key="1">
    <citation type="submission" date="2021-01" db="EMBL/GenBank/DDBJ databases">
        <authorList>
            <person name="Corre E."/>
            <person name="Pelletier E."/>
            <person name="Niang G."/>
            <person name="Scheremetjew M."/>
            <person name="Finn R."/>
            <person name="Kale V."/>
            <person name="Holt S."/>
            <person name="Cochrane G."/>
            <person name="Meng A."/>
            <person name="Brown T."/>
            <person name="Cohen L."/>
        </authorList>
    </citation>
    <scope>NUCLEOTIDE SEQUENCE</scope>
    <source>
        <strain evidence="4">PLY429</strain>
    </source>
</reference>
<dbReference type="EMBL" id="HBGG01012951">
    <property type="protein sequence ID" value="CAD9204385.1"/>
    <property type="molecule type" value="Transcribed_RNA"/>
</dbReference>
<dbReference type="Gene3D" id="1.20.120.710">
    <property type="entry name" value="Haloacid dehalogenase hydrolase-like domain"/>
    <property type="match status" value="1"/>
</dbReference>
<dbReference type="InterPro" id="IPR023214">
    <property type="entry name" value="HAD_sf"/>
</dbReference>
<dbReference type="Gene3D" id="3.40.50.1000">
    <property type="entry name" value="HAD superfamily/HAD-like"/>
    <property type="match status" value="1"/>
</dbReference>
<proteinExistence type="predicted"/>
<comment type="cofactor">
    <cofactor evidence="1">
        <name>Mg(2+)</name>
        <dbReference type="ChEBI" id="CHEBI:18420"/>
    </cofactor>
</comment>
<protein>
    <recommendedName>
        <fullName evidence="5">N-acylneuraminate-9-phosphatase</fullName>
    </recommendedName>
</protein>